<dbReference type="Proteomes" id="UP001500974">
    <property type="component" value="Unassembled WGS sequence"/>
</dbReference>
<evidence type="ECO:0000313" key="3">
    <source>
        <dbReference type="Proteomes" id="UP001500974"/>
    </source>
</evidence>
<evidence type="ECO:0008006" key="4">
    <source>
        <dbReference type="Google" id="ProtNLM"/>
    </source>
</evidence>
<evidence type="ECO:0000313" key="2">
    <source>
        <dbReference type="EMBL" id="GAA2178069.1"/>
    </source>
</evidence>
<dbReference type="EMBL" id="BAAAON010000010">
    <property type="protein sequence ID" value="GAA2178069.1"/>
    <property type="molecule type" value="Genomic_DNA"/>
</dbReference>
<proteinExistence type="predicted"/>
<keyword evidence="3" id="KW-1185">Reference proteome</keyword>
<protein>
    <recommendedName>
        <fullName evidence="4">Thioester domain-containing protein</fullName>
    </recommendedName>
</protein>
<gene>
    <name evidence="2" type="ORF">GCM10009784_31140</name>
</gene>
<feature type="compositionally biased region" description="Low complexity" evidence="1">
    <location>
        <begin position="573"/>
        <end position="589"/>
    </location>
</feature>
<name>A0ABN3B0R7_9MICC</name>
<organism evidence="2 3">
    <name type="scientific">Arthrobacter parietis</name>
    <dbReference type="NCBI Taxonomy" id="271434"/>
    <lineage>
        <taxon>Bacteria</taxon>
        <taxon>Bacillati</taxon>
        <taxon>Actinomycetota</taxon>
        <taxon>Actinomycetes</taxon>
        <taxon>Micrococcales</taxon>
        <taxon>Micrococcaceae</taxon>
        <taxon>Arthrobacter</taxon>
    </lineage>
</organism>
<sequence>MQLFSSLFLRLRLLPAGGLVLLIAVLLLVPQVPPSQAAPAGSDWSRAAGIHAAEHFVGQYRDAGGQVAYCTDFERLSPENSGGYGDGKSGGFVRSDGSALSTAENAALSYLLHRWGATADDATAASVQLAVWALTSPGMSWDSPGMNDILRAEQLPADVVERARSMTRTAFNEAGPYAVHIDLDATDAGTVSAVIEVLGANGQPAAGLGAAAKLTGPFVLAETAASTWTTGEEAHRLMLQRTGLGSGSITVTVPRTPAAGVQWLAPSSSKVQRLLFASVLEPRDAAAAVADLPAFQPAVATRTSAARTHPGASIHDVLTVGSAPPAEGSSAEPAPWLSVPGSDSPVSVEVVSTLWGPLDAEPVLQEAVPEGTPRVGEVTTRVAGPGTYSTADLVVPSPGWYVWTESISPESVLPAEAAPYVLGWQGQFGIAAETTFVPWAPNIRTQLSAGDAFLGDQVTDAVVGEGFGPSAQGSGSTITLTMYGPLAELPSPTTEIPADAPLHSQTSVPAVNGSQSSEPFAAFTQPGCYTVVATYPGDEHTDPFTSAFGEPSETVCVQAPAPTQSPAPDTKETPGTPAADDGPAAQAAPPHRPELAQTGVRAEVTAGAALVLLGAGLACLRRGRESTRRVSGSVPC</sequence>
<feature type="region of interest" description="Disordered" evidence="1">
    <location>
        <begin position="559"/>
        <end position="592"/>
    </location>
</feature>
<comment type="caution">
    <text evidence="2">The sequence shown here is derived from an EMBL/GenBank/DDBJ whole genome shotgun (WGS) entry which is preliminary data.</text>
</comment>
<dbReference type="RefSeq" id="WP_346028877.1">
    <property type="nucleotide sequence ID" value="NZ_BAAAON010000010.1"/>
</dbReference>
<evidence type="ECO:0000256" key="1">
    <source>
        <dbReference type="SAM" id="MobiDB-lite"/>
    </source>
</evidence>
<reference evidence="2 3" key="1">
    <citation type="journal article" date="2019" name="Int. J. Syst. Evol. Microbiol.">
        <title>The Global Catalogue of Microorganisms (GCM) 10K type strain sequencing project: providing services to taxonomists for standard genome sequencing and annotation.</title>
        <authorList>
            <consortium name="The Broad Institute Genomics Platform"/>
            <consortium name="The Broad Institute Genome Sequencing Center for Infectious Disease"/>
            <person name="Wu L."/>
            <person name="Ma J."/>
        </authorList>
    </citation>
    <scope>NUCLEOTIDE SEQUENCE [LARGE SCALE GENOMIC DNA]</scope>
    <source>
        <strain evidence="2 3">JCM 14917</strain>
    </source>
</reference>
<accession>A0ABN3B0R7</accession>